<dbReference type="GO" id="GO:0005783">
    <property type="term" value="C:endoplasmic reticulum"/>
    <property type="evidence" value="ECO:0007669"/>
    <property type="project" value="TreeGrafter"/>
</dbReference>
<keyword evidence="4 10" id="KW-0812">Transmembrane</keyword>
<keyword evidence="7" id="KW-0175">Coiled coil</keyword>
<keyword evidence="5" id="KW-0653">Protein transport</keyword>
<keyword evidence="12" id="KW-1185">Reference proteome</keyword>
<dbReference type="GO" id="GO:0015031">
    <property type="term" value="P:protein transport"/>
    <property type="evidence" value="ECO:0007669"/>
    <property type="project" value="UniProtKB-KW"/>
</dbReference>
<dbReference type="GO" id="GO:0031201">
    <property type="term" value="C:SNARE complex"/>
    <property type="evidence" value="ECO:0007669"/>
    <property type="project" value="TreeGrafter"/>
</dbReference>
<dbReference type="Proteomes" id="UP000274922">
    <property type="component" value="Unassembled WGS sequence"/>
</dbReference>
<evidence type="ECO:0000256" key="7">
    <source>
        <dbReference type="ARBA" id="ARBA00023054"/>
    </source>
</evidence>
<accession>A0A4P9X4P7</accession>
<evidence type="ECO:0000256" key="3">
    <source>
        <dbReference type="ARBA" id="ARBA00022448"/>
    </source>
</evidence>
<reference evidence="12" key="1">
    <citation type="journal article" date="2018" name="Nat. Microbiol.">
        <title>Leveraging single-cell genomics to expand the fungal tree of life.</title>
        <authorList>
            <person name="Ahrendt S.R."/>
            <person name="Quandt C.A."/>
            <person name="Ciobanu D."/>
            <person name="Clum A."/>
            <person name="Salamov A."/>
            <person name="Andreopoulos B."/>
            <person name="Cheng J.F."/>
            <person name="Woyke T."/>
            <person name="Pelin A."/>
            <person name="Henrissat B."/>
            <person name="Reynolds N.K."/>
            <person name="Benny G.L."/>
            <person name="Smith M.E."/>
            <person name="James T.Y."/>
            <person name="Grigoriev I.V."/>
        </authorList>
    </citation>
    <scope>NUCLEOTIDE SEQUENCE [LARGE SCALE GENOMIC DNA]</scope>
    <source>
        <strain evidence="12">ATCC 52028</strain>
    </source>
</reference>
<name>A0A4P9X4P7_9FUNG</name>
<feature type="compositionally biased region" description="Low complexity" evidence="9">
    <location>
        <begin position="302"/>
        <end position="311"/>
    </location>
</feature>
<keyword evidence="3" id="KW-0813">Transport</keyword>
<dbReference type="GO" id="GO:0006890">
    <property type="term" value="P:retrograde vesicle-mediated transport, Golgi to endoplasmic reticulum"/>
    <property type="evidence" value="ECO:0007669"/>
    <property type="project" value="TreeGrafter"/>
</dbReference>
<gene>
    <name evidence="11" type="ORF">CXG81DRAFT_19934</name>
</gene>
<evidence type="ECO:0000256" key="10">
    <source>
        <dbReference type="SAM" id="Phobius"/>
    </source>
</evidence>
<dbReference type="AlphaFoldDB" id="A0A4P9X4P7"/>
<evidence type="ECO:0000256" key="4">
    <source>
        <dbReference type="ARBA" id="ARBA00022692"/>
    </source>
</evidence>
<keyword evidence="8 10" id="KW-0472">Membrane</keyword>
<sequence>MTDRTALFLQCAGHAGAATPFALSTPSPADTADSAQRRPLEGLLVTAARNRRDGWTRVRTDALALAAAAADRAHAAFWREAYAMARDIAAYHMLLLALRRPFLDPTALVRLDAAHGVPACAAPFRLTLRDGERLTAQQADALSGQTAILLQSLGARFAYLEATGRAALALARASHGSTAAQALHGALKGPVAWMWGQRDAGGGVGSAGTPAASAAAHGGLAHFDPAKLTDLQAAVFATLRSRMARLGALQAALTQARRQSDAAAAGDYRSAVGMLDAVRVPGLVPMTDLAEEAREARRLTAEARAAAADAPADADDAHGAMRRDGLRRRGVGSASPPRTALNSDDPHATAAAAAAPPAGHPANVDLESELERMTPQARMMLEEENEALLADLEDQTASVRAATQRIADIAALQDTLAHHLQVQEESINTLFDEAGSATIRMRAANTELASARERFGETRLWVLMVFLVASGVLLFLDYYGS</sequence>
<dbReference type="EMBL" id="ML014238">
    <property type="protein sequence ID" value="RKP00053.1"/>
    <property type="molecule type" value="Genomic_DNA"/>
</dbReference>
<evidence type="ECO:0000256" key="5">
    <source>
        <dbReference type="ARBA" id="ARBA00022927"/>
    </source>
</evidence>
<keyword evidence="6 10" id="KW-1133">Transmembrane helix</keyword>
<dbReference type="PANTHER" id="PTHR15959">
    <property type="entry name" value="SYNTAXIN-18"/>
    <property type="match status" value="1"/>
</dbReference>
<evidence type="ECO:0000256" key="6">
    <source>
        <dbReference type="ARBA" id="ARBA00022989"/>
    </source>
</evidence>
<dbReference type="PANTHER" id="PTHR15959:SF0">
    <property type="entry name" value="SYNTAXIN-18"/>
    <property type="match status" value="1"/>
</dbReference>
<feature type="transmembrane region" description="Helical" evidence="10">
    <location>
        <begin position="460"/>
        <end position="479"/>
    </location>
</feature>
<feature type="region of interest" description="Disordered" evidence="9">
    <location>
        <begin position="300"/>
        <end position="363"/>
    </location>
</feature>
<evidence type="ECO:0000256" key="1">
    <source>
        <dbReference type="ARBA" id="ARBA00004211"/>
    </source>
</evidence>
<evidence type="ECO:0000256" key="9">
    <source>
        <dbReference type="SAM" id="MobiDB-lite"/>
    </source>
</evidence>
<dbReference type="OrthoDB" id="342981at2759"/>
<feature type="compositionally biased region" description="Low complexity" evidence="9">
    <location>
        <begin position="348"/>
        <end position="362"/>
    </location>
</feature>
<evidence type="ECO:0000313" key="11">
    <source>
        <dbReference type="EMBL" id="RKP00053.1"/>
    </source>
</evidence>
<evidence type="ECO:0000256" key="2">
    <source>
        <dbReference type="ARBA" id="ARBA00009063"/>
    </source>
</evidence>
<proteinExistence type="inferred from homology"/>
<dbReference type="STRING" id="1555241.A0A4P9X4P7"/>
<dbReference type="Gene3D" id="1.20.5.110">
    <property type="match status" value="1"/>
</dbReference>
<evidence type="ECO:0000313" key="12">
    <source>
        <dbReference type="Proteomes" id="UP000274922"/>
    </source>
</evidence>
<protein>
    <recommendedName>
        <fullName evidence="13">t-SNARE coiled-coil homology domain-containing protein</fullName>
    </recommendedName>
</protein>
<evidence type="ECO:0008006" key="13">
    <source>
        <dbReference type="Google" id="ProtNLM"/>
    </source>
</evidence>
<feature type="compositionally biased region" description="Basic and acidic residues" evidence="9">
    <location>
        <begin position="315"/>
        <end position="324"/>
    </location>
</feature>
<organism evidence="11 12">
    <name type="scientific">Caulochytrium protostelioides</name>
    <dbReference type="NCBI Taxonomy" id="1555241"/>
    <lineage>
        <taxon>Eukaryota</taxon>
        <taxon>Fungi</taxon>
        <taxon>Fungi incertae sedis</taxon>
        <taxon>Chytridiomycota</taxon>
        <taxon>Chytridiomycota incertae sedis</taxon>
        <taxon>Chytridiomycetes</taxon>
        <taxon>Caulochytriales</taxon>
        <taxon>Caulochytriaceae</taxon>
        <taxon>Caulochytrium</taxon>
    </lineage>
</organism>
<comment type="similarity">
    <text evidence="2">Belongs to the syntaxin family.</text>
</comment>
<comment type="subcellular location">
    <subcellularLocation>
        <location evidence="1">Membrane</location>
        <topology evidence="1">Single-pass type IV membrane protein</topology>
    </subcellularLocation>
</comment>
<evidence type="ECO:0000256" key="8">
    <source>
        <dbReference type="ARBA" id="ARBA00023136"/>
    </source>
</evidence>